<dbReference type="Proteomes" id="UP001431209">
    <property type="component" value="Unassembled WGS sequence"/>
</dbReference>
<feature type="non-terminal residue" evidence="1">
    <location>
        <position position="150"/>
    </location>
</feature>
<reference evidence="1 2" key="1">
    <citation type="submission" date="2024-03" db="EMBL/GenBank/DDBJ databases">
        <title>The Acrasis kona genome and developmental transcriptomes reveal deep origins of eukaryotic multicellular pathways.</title>
        <authorList>
            <person name="Sheikh S."/>
            <person name="Fu C.-J."/>
            <person name="Brown M.W."/>
            <person name="Baldauf S.L."/>
        </authorList>
    </citation>
    <scope>NUCLEOTIDE SEQUENCE [LARGE SCALE GENOMIC DNA]</scope>
    <source>
        <strain evidence="1 2">ATCC MYA-3509</strain>
    </source>
</reference>
<name>A0AAW2ZAT1_9EUKA</name>
<protein>
    <submittedName>
        <fullName evidence="1">Uncharacterized protein</fullName>
    </submittedName>
</protein>
<accession>A0AAW2ZAT1</accession>
<gene>
    <name evidence="1" type="ORF">AKO1_002124</name>
</gene>
<comment type="caution">
    <text evidence="1">The sequence shown here is derived from an EMBL/GenBank/DDBJ whole genome shotgun (WGS) entry which is preliminary data.</text>
</comment>
<evidence type="ECO:0000313" key="2">
    <source>
        <dbReference type="Proteomes" id="UP001431209"/>
    </source>
</evidence>
<dbReference type="EMBL" id="JAOPGA020001174">
    <property type="protein sequence ID" value="KAL0485864.1"/>
    <property type="molecule type" value="Genomic_DNA"/>
</dbReference>
<proteinExistence type="predicted"/>
<organism evidence="1 2">
    <name type="scientific">Acrasis kona</name>
    <dbReference type="NCBI Taxonomy" id="1008807"/>
    <lineage>
        <taxon>Eukaryota</taxon>
        <taxon>Discoba</taxon>
        <taxon>Heterolobosea</taxon>
        <taxon>Tetramitia</taxon>
        <taxon>Eutetramitia</taxon>
        <taxon>Acrasidae</taxon>
        <taxon>Acrasis</taxon>
    </lineage>
</organism>
<dbReference type="AlphaFoldDB" id="A0AAW2ZAT1"/>
<keyword evidence="2" id="KW-1185">Reference proteome</keyword>
<sequence length="150" mass="18229">MRSEIESFRRMFERFKKEVLMELEARTSLVTTKLKDDVFVHLETVKIEKRREVEQHESLLKTRIEDFESIKNKYSDCINTIEDALADIREDSQVHISTVVDVLSQFKEKIEDHYRRSRDLDMKIDTNHNIILDRNQRDKDDREYDFNKFK</sequence>
<evidence type="ECO:0000313" key="1">
    <source>
        <dbReference type="EMBL" id="KAL0485864.1"/>
    </source>
</evidence>